<feature type="compositionally biased region" description="Polar residues" evidence="9">
    <location>
        <begin position="216"/>
        <end position="233"/>
    </location>
</feature>
<dbReference type="Pfam" id="PF00069">
    <property type="entry name" value="Pkinase"/>
    <property type="match status" value="2"/>
</dbReference>
<feature type="domain" description="Protein kinase" evidence="10">
    <location>
        <begin position="434"/>
        <end position="756"/>
    </location>
</feature>
<proteinExistence type="predicted"/>
<dbReference type="GO" id="GO:0005524">
    <property type="term" value="F:ATP binding"/>
    <property type="evidence" value="ECO:0007669"/>
    <property type="project" value="UniProtKB-KW"/>
</dbReference>
<feature type="compositionally biased region" description="Basic and acidic residues" evidence="9">
    <location>
        <begin position="398"/>
        <end position="414"/>
    </location>
</feature>
<feature type="compositionally biased region" description="Polar residues" evidence="9">
    <location>
        <begin position="18"/>
        <end position="31"/>
    </location>
</feature>
<feature type="compositionally biased region" description="Acidic residues" evidence="9">
    <location>
        <begin position="1014"/>
        <end position="1028"/>
    </location>
</feature>
<feature type="region of interest" description="Disordered" evidence="9">
    <location>
        <begin position="1064"/>
        <end position="1203"/>
    </location>
</feature>
<feature type="compositionally biased region" description="Low complexity" evidence="9">
    <location>
        <begin position="890"/>
        <end position="921"/>
    </location>
</feature>
<feature type="compositionally biased region" description="Basic residues" evidence="9">
    <location>
        <begin position="1086"/>
        <end position="1097"/>
    </location>
</feature>
<dbReference type="AlphaFoldDB" id="A0A316YV00"/>
<comment type="catalytic activity">
    <reaction evidence="8">
        <text>L-seryl-[protein] + ATP = O-phospho-L-seryl-[protein] + ADP + H(+)</text>
        <dbReference type="Rhea" id="RHEA:17989"/>
        <dbReference type="Rhea" id="RHEA-COMP:9863"/>
        <dbReference type="Rhea" id="RHEA-COMP:11604"/>
        <dbReference type="ChEBI" id="CHEBI:15378"/>
        <dbReference type="ChEBI" id="CHEBI:29999"/>
        <dbReference type="ChEBI" id="CHEBI:30616"/>
        <dbReference type="ChEBI" id="CHEBI:83421"/>
        <dbReference type="ChEBI" id="CHEBI:456216"/>
        <dbReference type="EC" id="2.7.11.1"/>
    </reaction>
</comment>
<dbReference type="Proteomes" id="UP000245768">
    <property type="component" value="Unassembled WGS sequence"/>
</dbReference>
<feature type="region of interest" description="Disordered" evidence="9">
    <location>
        <begin position="209"/>
        <end position="240"/>
    </location>
</feature>
<dbReference type="FunFam" id="3.30.200.20:FF:000743">
    <property type="entry name" value="Non-specific serine/threonine protein kinase"/>
    <property type="match status" value="1"/>
</dbReference>
<feature type="compositionally biased region" description="Basic and acidic residues" evidence="9">
    <location>
        <begin position="318"/>
        <end position="328"/>
    </location>
</feature>
<dbReference type="GO" id="GO:0106310">
    <property type="term" value="F:protein serine kinase activity"/>
    <property type="evidence" value="ECO:0007669"/>
    <property type="project" value="RHEA"/>
</dbReference>
<dbReference type="InterPro" id="IPR000961">
    <property type="entry name" value="AGC-kinase_C"/>
</dbReference>
<dbReference type="FunFam" id="1.10.510.10:FF:000294">
    <property type="entry name" value="Serine/threonine-protein kinase OXI1"/>
    <property type="match status" value="1"/>
</dbReference>
<dbReference type="InterPro" id="IPR011009">
    <property type="entry name" value="Kinase-like_dom_sf"/>
</dbReference>
<keyword evidence="4" id="KW-0547">Nucleotide-binding</keyword>
<feature type="region of interest" description="Disordered" evidence="9">
    <location>
        <begin position="951"/>
        <end position="1029"/>
    </location>
</feature>
<feature type="compositionally biased region" description="Low complexity" evidence="9">
    <location>
        <begin position="966"/>
        <end position="978"/>
    </location>
</feature>
<feature type="region of interest" description="Disordered" evidence="9">
    <location>
        <begin position="1"/>
        <end position="117"/>
    </location>
</feature>
<feature type="compositionally biased region" description="Polar residues" evidence="9">
    <location>
        <begin position="300"/>
        <end position="314"/>
    </location>
</feature>
<feature type="compositionally biased region" description="Low complexity" evidence="9">
    <location>
        <begin position="814"/>
        <end position="825"/>
    </location>
</feature>
<dbReference type="EMBL" id="KZ819634">
    <property type="protein sequence ID" value="PWN92942.1"/>
    <property type="molecule type" value="Genomic_DNA"/>
</dbReference>
<comment type="catalytic activity">
    <reaction evidence="7">
        <text>L-threonyl-[protein] + ATP = O-phospho-L-threonyl-[protein] + ADP + H(+)</text>
        <dbReference type="Rhea" id="RHEA:46608"/>
        <dbReference type="Rhea" id="RHEA-COMP:11060"/>
        <dbReference type="Rhea" id="RHEA-COMP:11605"/>
        <dbReference type="ChEBI" id="CHEBI:15378"/>
        <dbReference type="ChEBI" id="CHEBI:30013"/>
        <dbReference type="ChEBI" id="CHEBI:30616"/>
        <dbReference type="ChEBI" id="CHEBI:61977"/>
        <dbReference type="ChEBI" id="CHEBI:456216"/>
        <dbReference type="EC" id="2.7.11.1"/>
    </reaction>
</comment>
<sequence>MPAATSTSATMSSNSSSQKKYSTITGGLSQLSNRSGNSAATSGAGASKRGSVKGLFEDGTDGSTTNGGSGFTTASGKRILTANGAGVGVGREDGPWSVSVADAPPSDKSREPRKKQKVTNPMFTLYVTTPTHNLTLLRSTAEIADLDAKLRESHASLPPLPQLSGVAGAHTPPAQSQTSRKILQTISRTLSPNTNKTRVALSNLTASGHALAEPNGGTSPAKNKASTAVSPTNEAEDAKAPTTHLATYLTTISNLAPVKRHKAWRRFVRVGSEDLESVRVERRIRKVRSDLAQHVKMSVAPTNTNVGATPSQSDIGEEGGRTDDDRSISGRSTSHSYTGSRQGRERPDVPARSTSVDPERQAQQEATRKGGNFAGIPEELERERQAANEEVSTDADGIDSRSGDKTSSHDVEKRDRRHRRYPRNEVEKVTVDDFEMIRVLGKGCAGKVLLVRHSPTRGLFAMKSIHKRHVLAHQELQHTLTEQAVLKRMAKEVMDPFVVKLWWSFHDKNNLYLVMDFHPGGDLATQLSRWGRLGRDRARFYAAEIVEGVEGLHRAGVIYRDLKPENVLIGSDGHIVLSDFGLSKEFPVRDVGGSSTPPPGSPSRSHSSRDVKGGGHTPHWLSASEDGRSSSSVSSGDNAYTHSGKSRNRWADERDTTTTFCGTAEYLAPEVIQGAAYSYEVDWWSFGTMLYEMLTGITPFWADTHAEMYVRVLHDDLTFPDDRVLDQDTKSILRGLLQRNPMLRMKEPRIKRHPYFSMIEWAHVFHKRYIPPYIPPINPLDETDTQNFDEAFLDMQPVINGADDADDFGDDPPTQGQTQADGDTTLGSNGVASGDSAANATRHGEQATESADSKSLFDGYSFRGRRDSESAQSSIMSFDALSNGERAKEAAAPSAAAPTATSASASASAPSDAAAASTARTRVVEEEEDDESAARAAVAALAHLESEAAAAEAISGGDTTITSQPSDRSVISSASESISEPRRPAEESKKVSSAKVAKRSPASGLPAHATIAETDGDDEEEVDEDWDMIDAPSSDAIQSEINGGKGQNLFARGVVDTYRLLRRQESSRLPASPSYSSSSNRPFNRLSRRQPSSRRNLKVNNDSHLTSGSAASLESSNAKSGGEDDTPDAERDGPLATSTTINEEDGEEAAAAAAGAAGAGGAAAAGSAQAGIPAKPSASTARQRKAGSPSLASSDDLPASSSKARLKKIKRFTSFFETAGR</sequence>
<dbReference type="OrthoDB" id="63267at2759"/>
<feature type="compositionally biased region" description="Polar residues" evidence="9">
    <location>
        <begin position="826"/>
        <end position="839"/>
    </location>
</feature>
<feature type="compositionally biased region" description="Basic and acidic residues" evidence="9">
    <location>
        <begin position="357"/>
        <end position="368"/>
    </location>
</feature>
<organism evidence="12 13">
    <name type="scientific">Acaromyces ingoldii</name>
    <dbReference type="NCBI Taxonomy" id="215250"/>
    <lineage>
        <taxon>Eukaryota</taxon>
        <taxon>Fungi</taxon>
        <taxon>Dikarya</taxon>
        <taxon>Basidiomycota</taxon>
        <taxon>Ustilaginomycotina</taxon>
        <taxon>Exobasidiomycetes</taxon>
        <taxon>Exobasidiales</taxon>
        <taxon>Cryptobasidiaceae</taxon>
        <taxon>Acaromyces</taxon>
    </lineage>
</organism>
<dbReference type="SUPFAM" id="SSF56112">
    <property type="entry name" value="Protein kinase-like (PK-like)"/>
    <property type="match status" value="1"/>
</dbReference>
<evidence type="ECO:0000256" key="2">
    <source>
        <dbReference type="ARBA" id="ARBA00022527"/>
    </source>
</evidence>
<evidence type="ECO:0000256" key="6">
    <source>
        <dbReference type="ARBA" id="ARBA00022840"/>
    </source>
</evidence>
<protein>
    <recommendedName>
        <fullName evidence="1">non-specific serine/threonine protein kinase</fullName>
        <ecNumber evidence="1">2.7.11.1</ecNumber>
    </recommendedName>
</protein>
<evidence type="ECO:0000259" key="10">
    <source>
        <dbReference type="PROSITE" id="PS50011"/>
    </source>
</evidence>
<dbReference type="CDD" id="cd05123">
    <property type="entry name" value="STKc_AGC"/>
    <property type="match status" value="1"/>
</dbReference>
<dbReference type="GO" id="GO:0004674">
    <property type="term" value="F:protein serine/threonine kinase activity"/>
    <property type="evidence" value="ECO:0007669"/>
    <property type="project" value="UniProtKB-KW"/>
</dbReference>
<evidence type="ECO:0000256" key="1">
    <source>
        <dbReference type="ARBA" id="ARBA00012513"/>
    </source>
</evidence>
<evidence type="ECO:0000313" key="13">
    <source>
        <dbReference type="Proteomes" id="UP000245768"/>
    </source>
</evidence>
<evidence type="ECO:0000256" key="4">
    <source>
        <dbReference type="ARBA" id="ARBA00022741"/>
    </source>
</evidence>
<feature type="region of interest" description="Disordered" evidence="9">
    <location>
        <begin position="800"/>
        <end position="853"/>
    </location>
</feature>
<feature type="compositionally biased region" description="Low complexity" evidence="9">
    <location>
        <begin position="1"/>
        <end position="17"/>
    </location>
</feature>
<evidence type="ECO:0000256" key="9">
    <source>
        <dbReference type="SAM" id="MobiDB-lite"/>
    </source>
</evidence>
<keyword evidence="3" id="KW-0808">Transferase</keyword>
<dbReference type="InterPro" id="IPR008271">
    <property type="entry name" value="Ser/Thr_kinase_AS"/>
</dbReference>
<name>A0A316YV00_9BASI</name>
<keyword evidence="6" id="KW-0067">ATP-binding</keyword>
<feature type="compositionally biased region" description="Low complexity" evidence="9">
    <location>
        <begin position="32"/>
        <end position="49"/>
    </location>
</feature>
<dbReference type="InParanoid" id="A0A316YV00"/>
<dbReference type="InterPro" id="IPR000719">
    <property type="entry name" value="Prot_kinase_dom"/>
</dbReference>
<feature type="region of interest" description="Disordered" evidence="9">
    <location>
        <begin position="588"/>
        <end position="653"/>
    </location>
</feature>
<dbReference type="PROSITE" id="PS51285">
    <property type="entry name" value="AGC_KINASE_CTER"/>
    <property type="match status" value="1"/>
</dbReference>
<feature type="compositionally biased region" description="Basic and acidic residues" evidence="9">
    <location>
        <begin position="979"/>
        <end position="990"/>
    </location>
</feature>
<dbReference type="STRING" id="215250.A0A316YV00"/>
<evidence type="ECO:0000256" key="3">
    <source>
        <dbReference type="ARBA" id="ARBA00022679"/>
    </source>
</evidence>
<dbReference type="EC" id="2.7.11.1" evidence="1"/>
<evidence type="ECO:0000259" key="11">
    <source>
        <dbReference type="PROSITE" id="PS51285"/>
    </source>
</evidence>
<reference evidence="12 13" key="1">
    <citation type="journal article" date="2018" name="Mol. Biol. Evol.">
        <title>Broad Genomic Sampling Reveals a Smut Pathogenic Ancestry of the Fungal Clade Ustilaginomycotina.</title>
        <authorList>
            <person name="Kijpornyongpan T."/>
            <person name="Mondo S.J."/>
            <person name="Barry K."/>
            <person name="Sandor L."/>
            <person name="Lee J."/>
            <person name="Lipzen A."/>
            <person name="Pangilinan J."/>
            <person name="LaButti K."/>
            <person name="Hainaut M."/>
            <person name="Henrissat B."/>
            <person name="Grigoriev I.V."/>
            <person name="Spatafora J.W."/>
            <person name="Aime M.C."/>
        </authorList>
    </citation>
    <scope>NUCLEOTIDE SEQUENCE [LARGE SCALE GENOMIC DNA]</scope>
    <source>
        <strain evidence="12 13">MCA 4198</strain>
    </source>
</reference>
<evidence type="ECO:0000313" key="12">
    <source>
        <dbReference type="EMBL" id="PWN92942.1"/>
    </source>
</evidence>
<dbReference type="InterPro" id="IPR045270">
    <property type="entry name" value="STKc_AGC"/>
</dbReference>
<feature type="compositionally biased region" description="Polar residues" evidence="9">
    <location>
        <begin position="1098"/>
        <end position="1119"/>
    </location>
</feature>
<dbReference type="Gene3D" id="1.10.510.10">
    <property type="entry name" value="Transferase(Phosphotransferase) domain 1"/>
    <property type="match status" value="2"/>
</dbReference>
<feature type="domain" description="AGC-kinase C-terminal" evidence="11">
    <location>
        <begin position="757"/>
        <end position="872"/>
    </location>
</feature>
<feature type="compositionally biased region" description="Low complexity" evidence="9">
    <location>
        <begin position="1188"/>
        <end position="1202"/>
    </location>
</feature>
<evidence type="ECO:0000256" key="5">
    <source>
        <dbReference type="ARBA" id="ARBA00022777"/>
    </source>
</evidence>
<evidence type="ECO:0000256" key="7">
    <source>
        <dbReference type="ARBA" id="ARBA00047899"/>
    </source>
</evidence>
<keyword evidence="5 12" id="KW-0418">Kinase</keyword>
<dbReference type="PANTHER" id="PTHR24351">
    <property type="entry name" value="RIBOSOMAL PROTEIN S6 KINASE"/>
    <property type="match status" value="1"/>
</dbReference>
<keyword evidence="13" id="KW-1185">Reference proteome</keyword>
<feature type="compositionally biased region" description="Polar residues" evidence="9">
    <location>
        <begin position="329"/>
        <end position="341"/>
    </location>
</feature>
<feature type="region of interest" description="Disordered" evidence="9">
    <location>
        <begin position="295"/>
        <end position="419"/>
    </location>
</feature>
<dbReference type="RefSeq" id="XP_025380140.1">
    <property type="nucleotide sequence ID" value="XM_025517841.1"/>
</dbReference>
<dbReference type="FunFam" id="1.10.510.10:FF:000465">
    <property type="entry name" value="Non-specific serine/threonine protein kinase"/>
    <property type="match status" value="1"/>
</dbReference>
<feature type="region of interest" description="Disordered" evidence="9">
    <location>
        <begin position="889"/>
        <end position="935"/>
    </location>
</feature>
<dbReference type="GeneID" id="37039757"/>
<dbReference type="PROSITE" id="PS00108">
    <property type="entry name" value="PROTEIN_KINASE_ST"/>
    <property type="match status" value="1"/>
</dbReference>
<dbReference type="PROSITE" id="PS50011">
    <property type="entry name" value="PROTEIN_KINASE_DOM"/>
    <property type="match status" value="1"/>
</dbReference>
<dbReference type="Gene3D" id="3.30.200.20">
    <property type="entry name" value="Phosphorylase Kinase, domain 1"/>
    <property type="match status" value="2"/>
</dbReference>
<feature type="compositionally biased region" description="Low complexity" evidence="9">
    <location>
        <begin position="991"/>
        <end position="1003"/>
    </location>
</feature>
<dbReference type="SMART" id="SM00220">
    <property type="entry name" value="S_TKc"/>
    <property type="match status" value="1"/>
</dbReference>
<keyword evidence="2" id="KW-0723">Serine/threonine-protein kinase</keyword>
<accession>A0A316YV00</accession>
<dbReference type="SMART" id="SM00133">
    <property type="entry name" value="S_TK_X"/>
    <property type="match status" value="1"/>
</dbReference>
<gene>
    <name evidence="12" type="ORF">FA10DRAFT_10486</name>
</gene>
<evidence type="ECO:0000256" key="8">
    <source>
        <dbReference type="ARBA" id="ARBA00048679"/>
    </source>
</evidence>
<feature type="compositionally biased region" description="Low complexity" evidence="9">
    <location>
        <begin position="1067"/>
        <end position="1079"/>
    </location>
</feature>